<evidence type="ECO:0000256" key="2">
    <source>
        <dbReference type="ARBA" id="ARBA00023125"/>
    </source>
</evidence>
<dbReference type="GO" id="GO:0000976">
    <property type="term" value="F:transcription cis-regulatory region binding"/>
    <property type="evidence" value="ECO:0007669"/>
    <property type="project" value="TreeGrafter"/>
</dbReference>
<dbReference type="InterPro" id="IPR028082">
    <property type="entry name" value="Peripla_BP_I"/>
</dbReference>
<dbReference type="Pfam" id="PF13377">
    <property type="entry name" value="Peripla_BP_3"/>
    <property type="match status" value="1"/>
</dbReference>
<dbReference type="EMBL" id="JARQBJ010000008">
    <property type="protein sequence ID" value="MDT2811335.1"/>
    <property type="molecule type" value="Genomic_DNA"/>
</dbReference>
<organism evidence="5 6">
    <name type="scientific">Enterococcus asini</name>
    <dbReference type="NCBI Taxonomy" id="57732"/>
    <lineage>
        <taxon>Bacteria</taxon>
        <taxon>Bacillati</taxon>
        <taxon>Bacillota</taxon>
        <taxon>Bacilli</taxon>
        <taxon>Lactobacillales</taxon>
        <taxon>Enterococcaceae</taxon>
        <taxon>Enterococcus</taxon>
    </lineage>
</organism>
<evidence type="ECO:0000256" key="1">
    <source>
        <dbReference type="ARBA" id="ARBA00023015"/>
    </source>
</evidence>
<protein>
    <submittedName>
        <fullName evidence="5">LacI family DNA-binding transcriptional regulator</fullName>
    </submittedName>
</protein>
<evidence type="ECO:0000256" key="3">
    <source>
        <dbReference type="ARBA" id="ARBA00023163"/>
    </source>
</evidence>
<keyword evidence="1" id="KW-0805">Transcription regulation</keyword>
<dbReference type="RefSeq" id="WP_231453579.1">
    <property type="nucleotide sequence ID" value="NZ_JADMDV010000025.1"/>
</dbReference>
<dbReference type="CDD" id="cd01392">
    <property type="entry name" value="HTH_LacI"/>
    <property type="match status" value="1"/>
</dbReference>
<sequence>MVGIRTVAKRAGVSAATVSRVLNEDKTLSVTKETKERIFEAVAYYNYEKKARVTKSKHVLSLITTVSEIKELEDPYFRSIRIGIQQQSDLSKITTKKVIRLGEQALDYQDLRSSAAILVIGQVPVAMIRKIRAVNPHVVVVDDSRPELLEIGADTVATDFPGATARQLDRLYSKGHRRIFFIGAQRTITDEAGQEMKENNDVRQLAYQQWMLAHDLQAEMKVYLGDWSTIEGLKVTEQLIRENQEKMPTAVMVASDPIAVGVYRGLQKHGYRVPEDVSVVSFDNIEMSEYLTPPLSTVNIETEELGKIAVRLAMERIQDQREVAVQVTLSNEIIQRDSETTVS</sequence>
<keyword evidence="3" id="KW-0804">Transcription</keyword>
<gene>
    <name evidence="5" type="ORF">P7H43_12680</name>
</gene>
<dbReference type="AlphaFoldDB" id="A0AAW8U2N4"/>
<dbReference type="Gene3D" id="1.10.260.40">
    <property type="entry name" value="lambda repressor-like DNA-binding domains"/>
    <property type="match status" value="1"/>
</dbReference>
<dbReference type="PROSITE" id="PS50932">
    <property type="entry name" value="HTH_LACI_2"/>
    <property type="match status" value="1"/>
</dbReference>
<dbReference type="CDD" id="cd01544">
    <property type="entry name" value="PBP1_GalR"/>
    <property type="match status" value="1"/>
</dbReference>
<dbReference type="Gene3D" id="3.40.50.2300">
    <property type="match status" value="2"/>
</dbReference>
<dbReference type="InterPro" id="IPR010982">
    <property type="entry name" value="Lambda_DNA-bd_dom_sf"/>
</dbReference>
<dbReference type="Proteomes" id="UP001256711">
    <property type="component" value="Unassembled WGS sequence"/>
</dbReference>
<dbReference type="InterPro" id="IPR000843">
    <property type="entry name" value="HTH_LacI"/>
</dbReference>
<name>A0AAW8U2N4_9ENTE</name>
<dbReference type="PANTHER" id="PTHR30146">
    <property type="entry name" value="LACI-RELATED TRANSCRIPTIONAL REPRESSOR"/>
    <property type="match status" value="1"/>
</dbReference>
<accession>A0AAW8U2N4</accession>
<dbReference type="InterPro" id="IPR046335">
    <property type="entry name" value="LacI/GalR-like_sensor"/>
</dbReference>
<evidence type="ECO:0000259" key="4">
    <source>
        <dbReference type="PROSITE" id="PS50932"/>
    </source>
</evidence>
<dbReference type="SMART" id="SM00354">
    <property type="entry name" value="HTH_LACI"/>
    <property type="match status" value="1"/>
</dbReference>
<dbReference type="GO" id="GO:0003700">
    <property type="term" value="F:DNA-binding transcription factor activity"/>
    <property type="evidence" value="ECO:0007669"/>
    <property type="project" value="TreeGrafter"/>
</dbReference>
<evidence type="ECO:0000313" key="5">
    <source>
        <dbReference type="EMBL" id="MDT2811335.1"/>
    </source>
</evidence>
<dbReference type="SUPFAM" id="SSF53822">
    <property type="entry name" value="Periplasmic binding protein-like I"/>
    <property type="match status" value="1"/>
</dbReference>
<comment type="caution">
    <text evidence="5">The sequence shown here is derived from an EMBL/GenBank/DDBJ whole genome shotgun (WGS) entry which is preliminary data.</text>
</comment>
<keyword evidence="2 5" id="KW-0238">DNA-binding</keyword>
<dbReference type="Pfam" id="PF00356">
    <property type="entry name" value="LacI"/>
    <property type="match status" value="1"/>
</dbReference>
<reference evidence="5" key="1">
    <citation type="submission" date="2023-03" db="EMBL/GenBank/DDBJ databases">
        <authorList>
            <person name="Shen W."/>
            <person name="Cai J."/>
        </authorList>
    </citation>
    <scope>NUCLEOTIDE SEQUENCE</scope>
    <source>
        <strain evidence="5">B226-2</strain>
    </source>
</reference>
<dbReference type="SUPFAM" id="SSF47413">
    <property type="entry name" value="lambda repressor-like DNA-binding domains"/>
    <property type="match status" value="1"/>
</dbReference>
<evidence type="ECO:0000313" key="6">
    <source>
        <dbReference type="Proteomes" id="UP001256711"/>
    </source>
</evidence>
<proteinExistence type="predicted"/>
<dbReference type="PANTHER" id="PTHR30146:SF149">
    <property type="entry name" value="HTH-TYPE TRANSCRIPTIONAL REGULATOR EBGR"/>
    <property type="match status" value="1"/>
</dbReference>
<feature type="domain" description="HTH lacI-type" evidence="4">
    <location>
        <begin position="2"/>
        <end position="56"/>
    </location>
</feature>